<dbReference type="EC" id="4.1.3.38" evidence="11"/>
<evidence type="ECO:0000256" key="20">
    <source>
        <dbReference type="RuleBase" id="RU004516"/>
    </source>
</evidence>
<accession>A0A5C8Z8Z5</accession>
<evidence type="ECO:0000256" key="11">
    <source>
        <dbReference type="ARBA" id="ARBA00035676"/>
    </source>
</evidence>
<dbReference type="InterPro" id="IPR018300">
    <property type="entry name" value="Aminotrans_IV_CS"/>
</dbReference>
<evidence type="ECO:0000256" key="14">
    <source>
        <dbReference type="ARBA" id="ARBA00049229"/>
    </source>
</evidence>
<keyword evidence="9" id="KW-0289">Folate biosynthesis</keyword>
<dbReference type="FunFam" id="3.20.10.10:FF:000002">
    <property type="entry name" value="D-alanine aminotransferase"/>
    <property type="match status" value="1"/>
</dbReference>
<evidence type="ECO:0000256" key="16">
    <source>
        <dbReference type="ARBA" id="ARBA00054027"/>
    </source>
</evidence>
<gene>
    <name evidence="21" type="ORF">FME95_07705</name>
</gene>
<dbReference type="PANTHER" id="PTHR42743:SF11">
    <property type="entry name" value="AMINODEOXYCHORISMATE LYASE"/>
    <property type="match status" value="1"/>
</dbReference>
<keyword evidence="21" id="KW-0032">Aminotransferase</keyword>
<evidence type="ECO:0000256" key="9">
    <source>
        <dbReference type="ARBA" id="ARBA00022909"/>
    </source>
</evidence>
<proteinExistence type="inferred from homology"/>
<evidence type="ECO:0000256" key="3">
    <source>
        <dbReference type="ARBA" id="ARBA00004824"/>
    </source>
</evidence>
<evidence type="ECO:0000256" key="4">
    <source>
        <dbReference type="ARBA" id="ARBA00004931"/>
    </source>
</evidence>
<comment type="similarity">
    <text evidence="6 19">Belongs to the class-IV pyridoxal-phosphate-dependent aminotransferase family.</text>
</comment>
<dbReference type="InterPro" id="IPR036038">
    <property type="entry name" value="Aminotransferase-like"/>
</dbReference>
<evidence type="ECO:0000256" key="7">
    <source>
        <dbReference type="ARBA" id="ARBA00013053"/>
    </source>
</evidence>
<evidence type="ECO:0000256" key="19">
    <source>
        <dbReference type="RuleBase" id="RU004106"/>
    </source>
</evidence>
<keyword evidence="8 20" id="KW-0663">Pyridoxal phosphate</keyword>
<keyword evidence="21" id="KW-0808">Transferase</keyword>
<evidence type="ECO:0000256" key="17">
    <source>
        <dbReference type="ARBA" id="ARBA00069174"/>
    </source>
</evidence>
<dbReference type="InterPro" id="IPR043132">
    <property type="entry name" value="BCAT-like_C"/>
</dbReference>
<dbReference type="EMBL" id="VKAD01000001">
    <property type="protein sequence ID" value="TXR54412.1"/>
    <property type="molecule type" value="Genomic_DNA"/>
</dbReference>
<comment type="pathway">
    <text evidence="3">Amino-acid biosynthesis; L-isoleucine biosynthesis; L-isoleucine from 2-oxobutanoate: step 4/4.</text>
</comment>
<evidence type="ECO:0000256" key="10">
    <source>
        <dbReference type="ARBA" id="ARBA00035633"/>
    </source>
</evidence>
<reference evidence="21 22" key="1">
    <citation type="submission" date="2019-07" db="EMBL/GenBank/DDBJ databases">
        <title>Reinekea sp. strain SSH23 genome sequencing and assembly.</title>
        <authorList>
            <person name="Kim I."/>
        </authorList>
    </citation>
    <scope>NUCLEOTIDE SEQUENCE [LARGE SCALE GENOMIC DNA]</scope>
    <source>
        <strain evidence="21 22">SSH23</strain>
    </source>
</reference>
<dbReference type="OrthoDB" id="21319at2"/>
<dbReference type="AlphaFoldDB" id="A0A5C8Z8Z5"/>
<evidence type="ECO:0000256" key="2">
    <source>
        <dbReference type="ARBA" id="ARBA00003109"/>
    </source>
</evidence>
<evidence type="ECO:0000256" key="1">
    <source>
        <dbReference type="ARBA" id="ARBA00001933"/>
    </source>
</evidence>
<comment type="pathway">
    <text evidence="4">Amino-acid biosynthesis; L-valine biosynthesis; L-valine from pyruvate: step 4/4.</text>
</comment>
<comment type="function">
    <text evidence="16">Involved in the biosynthesis of p-aminobenzoate (PABA), a precursor of tetrahydrofolate. Converts 4-amino-4-deoxychorismate into 4-aminobenzoate (PABA) and pyruvate.</text>
</comment>
<dbReference type="GO" id="GO:0046656">
    <property type="term" value="P:folic acid biosynthetic process"/>
    <property type="evidence" value="ECO:0007669"/>
    <property type="project" value="UniProtKB-KW"/>
</dbReference>
<dbReference type="Pfam" id="PF01063">
    <property type="entry name" value="Aminotran_4"/>
    <property type="match status" value="1"/>
</dbReference>
<comment type="caution">
    <text evidence="21">The sequence shown here is derived from an EMBL/GenBank/DDBJ whole genome shotgun (WGS) entry which is preliminary data.</text>
</comment>
<dbReference type="GO" id="GO:0004084">
    <property type="term" value="F:branched-chain-amino-acid transaminase activity"/>
    <property type="evidence" value="ECO:0007669"/>
    <property type="project" value="UniProtKB-EC"/>
</dbReference>
<dbReference type="RefSeq" id="WP_147713810.1">
    <property type="nucleotide sequence ID" value="NZ_VKAD01000001.1"/>
</dbReference>
<dbReference type="SUPFAM" id="SSF56752">
    <property type="entry name" value="D-aminoacid aminotransferase-like PLP-dependent enzymes"/>
    <property type="match status" value="1"/>
</dbReference>
<dbReference type="InterPro" id="IPR043131">
    <property type="entry name" value="BCAT-like_N"/>
</dbReference>
<dbReference type="Proteomes" id="UP000321764">
    <property type="component" value="Unassembled WGS sequence"/>
</dbReference>
<organism evidence="21 22">
    <name type="scientific">Reinekea thalattae</name>
    <dbReference type="NCBI Taxonomy" id="2593301"/>
    <lineage>
        <taxon>Bacteria</taxon>
        <taxon>Pseudomonadati</taxon>
        <taxon>Pseudomonadota</taxon>
        <taxon>Gammaproteobacteria</taxon>
        <taxon>Oceanospirillales</taxon>
        <taxon>Saccharospirillaceae</taxon>
        <taxon>Reinekea</taxon>
    </lineage>
</organism>
<dbReference type="GO" id="GO:0008652">
    <property type="term" value="P:amino acid biosynthetic process"/>
    <property type="evidence" value="ECO:0007669"/>
    <property type="project" value="UniProtKB-ARBA"/>
</dbReference>
<evidence type="ECO:0000256" key="12">
    <source>
        <dbReference type="ARBA" id="ARBA00048212"/>
    </source>
</evidence>
<dbReference type="InterPro" id="IPR001544">
    <property type="entry name" value="Aminotrans_IV"/>
</dbReference>
<comment type="catalytic activity">
    <reaction evidence="12">
        <text>L-valine + 2-oxoglutarate = 3-methyl-2-oxobutanoate + L-glutamate</text>
        <dbReference type="Rhea" id="RHEA:24813"/>
        <dbReference type="ChEBI" id="CHEBI:11851"/>
        <dbReference type="ChEBI" id="CHEBI:16810"/>
        <dbReference type="ChEBI" id="CHEBI:29985"/>
        <dbReference type="ChEBI" id="CHEBI:57762"/>
        <dbReference type="EC" id="2.6.1.42"/>
    </reaction>
</comment>
<evidence type="ECO:0000256" key="8">
    <source>
        <dbReference type="ARBA" id="ARBA00022898"/>
    </source>
</evidence>
<evidence type="ECO:0000256" key="5">
    <source>
        <dbReference type="ARBA" id="ARBA00005072"/>
    </source>
</evidence>
<dbReference type="GO" id="GO:0005829">
    <property type="term" value="C:cytosol"/>
    <property type="evidence" value="ECO:0007669"/>
    <property type="project" value="TreeGrafter"/>
</dbReference>
<comment type="catalytic activity">
    <reaction evidence="13">
        <text>L-isoleucine + 2-oxoglutarate = (S)-3-methyl-2-oxopentanoate + L-glutamate</text>
        <dbReference type="Rhea" id="RHEA:24801"/>
        <dbReference type="ChEBI" id="CHEBI:16810"/>
        <dbReference type="ChEBI" id="CHEBI:29985"/>
        <dbReference type="ChEBI" id="CHEBI:35146"/>
        <dbReference type="ChEBI" id="CHEBI:58045"/>
        <dbReference type="EC" id="2.6.1.42"/>
    </reaction>
</comment>
<dbReference type="EC" id="2.6.1.42" evidence="7"/>
<evidence type="ECO:0000313" key="21">
    <source>
        <dbReference type="EMBL" id="TXR54412.1"/>
    </source>
</evidence>
<name>A0A5C8Z8Z5_9GAMM</name>
<comment type="pathway">
    <text evidence="10">Cofactor biosynthesis; tetrahydrofolate biosynthesis; 4-aminobenzoate from chorismate: step 2/2.</text>
</comment>
<comment type="catalytic activity">
    <reaction evidence="15">
        <text>4-amino-4-deoxychorismate = 4-aminobenzoate + pyruvate + H(+)</text>
        <dbReference type="Rhea" id="RHEA:16201"/>
        <dbReference type="ChEBI" id="CHEBI:15361"/>
        <dbReference type="ChEBI" id="CHEBI:15378"/>
        <dbReference type="ChEBI" id="CHEBI:17836"/>
        <dbReference type="ChEBI" id="CHEBI:58406"/>
        <dbReference type="EC" id="4.1.3.38"/>
    </reaction>
</comment>
<sequence>MSIVYLNGAYMEASEAKISPMDRGFLFGDGIYEVIPTHQGKGVGLGLHLKRMENGLRSIGVEFDAEPLKQVIAELLEKNDGDDLNVYIQVSRGTYEKRFHGFPDKVEPTVFAYTWQIGPAHVADKAQAHTLKVVTADDLRWQRCHIKSTSLLGNVLHFQQSYGEGYDETLLFNGDGNLTEGSSSNAYIVKDGVVYTPPLSDELLPGITRKILLTILAEHSDIKVVERAVSKQEVLDADEIWMTSASKEVGPVIQVDGQKVGSGEIGDVWLKAQTLYSKHCYDIDC</sequence>
<evidence type="ECO:0000313" key="22">
    <source>
        <dbReference type="Proteomes" id="UP000321764"/>
    </source>
</evidence>
<comment type="cofactor">
    <cofactor evidence="1 20">
        <name>pyridoxal 5'-phosphate</name>
        <dbReference type="ChEBI" id="CHEBI:597326"/>
    </cofactor>
</comment>
<evidence type="ECO:0000256" key="6">
    <source>
        <dbReference type="ARBA" id="ARBA00009320"/>
    </source>
</evidence>
<comment type="function">
    <text evidence="2">Acts on leucine, isoleucine and valine.</text>
</comment>
<comment type="catalytic activity">
    <reaction evidence="14">
        <text>L-leucine + 2-oxoglutarate = 4-methyl-2-oxopentanoate + L-glutamate</text>
        <dbReference type="Rhea" id="RHEA:18321"/>
        <dbReference type="ChEBI" id="CHEBI:16810"/>
        <dbReference type="ChEBI" id="CHEBI:17865"/>
        <dbReference type="ChEBI" id="CHEBI:29985"/>
        <dbReference type="ChEBI" id="CHEBI:57427"/>
        <dbReference type="EC" id="2.6.1.42"/>
    </reaction>
</comment>
<dbReference type="InterPro" id="IPR050571">
    <property type="entry name" value="Class-IV_PLP-Dep_Aminotrnsfr"/>
</dbReference>
<protein>
    <recommendedName>
        <fullName evidence="17">Aminodeoxychorismate lyase</fullName>
        <ecNumber evidence="7">2.6.1.42</ecNumber>
        <ecNumber evidence="11">4.1.3.38</ecNumber>
    </recommendedName>
    <alternativeName>
        <fullName evidence="18">4-amino-4-deoxychorismate lyase</fullName>
    </alternativeName>
</protein>
<evidence type="ECO:0000256" key="15">
    <source>
        <dbReference type="ARBA" id="ARBA00049529"/>
    </source>
</evidence>
<dbReference type="GO" id="GO:0008696">
    <property type="term" value="F:4-amino-4-deoxychorismate lyase activity"/>
    <property type="evidence" value="ECO:0007669"/>
    <property type="project" value="UniProtKB-EC"/>
</dbReference>
<comment type="pathway">
    <text evidence="5">Amino-acid biosynthesis; L-leucine biosynthesis; L-leucine from 3-methyl-2-oxobutanoate: step 4/4.</text>
</comment>
<dbReference type="PANTHER" id="PTHR42743">
    <property type="entry name" value="AMINO-ACID AMINOTRANSFERASE"/>
    <property type="match status" value="1"/>
</dbReference>
<evidence type="ECO:0000256" key="18">
    <source>
        <dbReference type="ARBA" id="ARBA00080135"/>
    </source>
</evidence>
<evidence type="ECO:0000256" key="13">
    <source>
        <dbReference type="ARBA" id="ARBA00048798"/>
    </source>
</evidence>
<dbReference type="Gene3D" id="3.30.470.10">
    <property type="match status" value="1"/>
</dbReference>
<dbReference type="PROSITE" id="PS00770">
    <property type="entry name" value="AA_TRANSFER_CLASS_4"/>
    <property type="match status" value="1"/>
</dbReference>
<dbReference type="Gene3D" id="3.20.10.10">
    <property type="entry name" value="D-amino Acid Aminotransferase, subunit A, domain 2"/>
    <property type="match status" value="1"/>
</dbReference>
<keyword evidence="22" id="KW-1185">Reference proteome</keyword>